<dbReference type="Proteomes" id="UP000729357">
    <property type="component" value="Unassembled WGS sequence"/>
</dbReference>
<dbReference type="Pfam" id="PF00400">
    <property type="entry name" value="WD40"/>
    <property type="match status" value="2"/>
</dbReference>
<evidence type="ECO:0000256" key="1">
    <source>
        <dbReference type="ARBA" id="ARBA00022574"/>
    </source>
</evidence>
<dbReference type="InterPro" id="IPR036322">
    <property type="entry name" value="WD40_repeat_dom_sf"/>
</dbReference>
<accession>A0A9P8FFD4</accession>
<dbReference type="Gene3D" id="2.130.10.10">
    <property type="entry name" value="YVTN repeat-like/Quinoprotein amine dehydrogenase"/>
    <property type="match status" value="1"/>
</dbReference>
<dbReference type="GO" id="GO:0008233">
    <property type="term" value="F:peptidase activity"/>
    <property type="evidence" value="ECO:0007669"/>
    <property type="project" value="UniProtKB-KW"/>
</dbReference>
<dbReference type="PANTHER" id="PTHR19856:SF0">
    <property type="entry name" value="WD REPEAT-CONTAINING PROTEIN 1"/>
    <property type="match status" value="1"/>
</dbReference>
<comment type="caution">
    <text evidence="5">The sequence shown here is derived from an EMBL/GenBank/DDBJ whole genome shotgun (WGS) entry which is preliminary data.</text>
</comment>
<dbReference type="GO" id="GO:0030864">
    <property type="term" value="C:cortical actin cytoskeleton"/>
    <property type="evidence" value="ECO:0007669"/>
    <property type="project" value="TreeGrafter"/>
</dbReference>
<gene>
    <name evidence="5" type="ORF">KCU98_g13732</name>
</gene>
<feature type="repeat" description="WD" evidence="3">
    <location>
        <begin position="142"/>
        <end position="175"/>
    </location>
</feature>
<keyword evidence="5" id="KW-0645">Protease</keyword>
<organism evidence="5 6">
    <name type="scientific">Aureobasidium melanogenum</name>
    <name type="common">Aureobasidium pullulans var. melanogenum</name>
    <dbReference type="NCBI Taxonomy" id="46634"/>
    <lineage>
        <taxon>Eukaryota</taxon>
        <taxon>Fungi</taxon>
        <taxon>Dikarya</taxon>
        <taxon>Ascomycota</taxon>
        <taxon>Pezizomycotina</taxon>
        <taxon>Dothideomycetes</taxon>
        <taxon>Dothideomycetidae</taxon>
        <taxon>Dothideales</taxon>
        <taxon>Saccotheciaceae</taxon>
        <taxon>Aureobasidium</taxon>
    </lineage>
</organism>
<proteinExistence type="predicted"/>
<keyword evidence="5" id="KW-0378">Hydrolase</keyword>
<dbReference type="PROSITE" id="PS50082">
    <property type="entry name" value="WD_REPEATS_2"/>
    <property type="match status" value="2"/>
</dbReference>
<protein>
    <submittedName>
        <fullName evidence="5">Tricorn protease domain 2-containing protein</fullName>
    </submittedName>
</protein>
<feature type="non-terminal residue" evidence="5">
    <location>
        <position position="1"/>
    </location>
</feature>
<dbReference type="AlphaFoldDB" id="A0A9P8FFD4"/>
<dbReference type="GO" id="GO:0030042">
    <property type="term" value="P:actin filament depolymerization"/>
    <property type="evidence" value="ECO:0007669"/>
    <property type="project" value="TreeGrafter"/>
</dbReference>
<keyword evidence="1 3" id="KW-0853">WD repeat</keyword>
<evidence type="ECO:0000313" key="5">
    <source>
        <dbReference type="EMBL" id="KAG9971676.1"/>
    </source>
</evidence>
<dbReference type="SUPFAM" id="SSF50978">
    <property type="entry name" value="WD40 repeat-like"/>
    <property type="match status" value="1"/>
</dbReference>
<evidence type="ECO:0000256" key="2">
    <source>
        <dbReference type="ARBA" id="ARBA00022737"/>
    </source>
</evidence>
<evidence type="ECO:0000313" key="6">
    <source>
        <dbReference type="Proteomes" id="UP000729357"/>
    </source>
</evidence>
<keyword evidence="2" id="KW-0677">Repeat</keyword>
<evidence type="ECO:0000256" key="4">
    <source>
        <dbReference type="SAM" id="MobiDB-lite"/>
    </source>
</evidence>
<dbReference type="InterPro" id="IPR015943">
    <property type="entry name" value="WD40/YVTN_repeat-like_dom_sf"/>
</dbReference>
<name>A0A9P8FFD4_AURME</name>
<feature type="non-terminal residue" evidence="5">
    <location>
        <position position="221"/>
    </location>
</feature>
<evidence type="ECO:0000256" key="3">
    <source>
        <dbReference type="PROSITE-ProRule" id="PRU00221"/>
    </source>
</evidence>
<dbReference type="PROSITE" id="PS50294">
    <property type="entry name" value="WD_REPEATS_REGION"/>
    <property type="match status" value="2"/>
</dbReference>
<feature type="region of interest" description="Disordered" evidence="4">
    <location>
        <begin position="1"/>
        <end position="25"/>
    </location>
</feature>
<sequence length="221" mass="22841">TIDASTHSFIGSSSKTDGQPKSVTVAASGSKPVTLVATNSAITLYNEGEQIGSLAISFAPTSVAAKDDIVAVGAEDKVVRIYTLSGNSLSATAEIRDATAAVSTLAFSPSSSCRLAVGLSNGKIYVYTSTSPSEWALTTNRWSAHTARVTCITWSPDGEKAASGGLDTNVFVWSLADPGKRVKAMNAHKDGVGGIAWTEPSKIISCGADAAVKVWKVENVQ</sequence>
<dbReference type="GO" id="GO:0006508">
    <property type="term" value="P:proteolysis"/>
    <property type="evidence" value="ECO:0007669"/>
    <property type="project" value="UniProtKB-KW"/>
</dbReference>
<dbReference type="EMBL" id="JAHFXS010002578">
    <property type="protein sequence ID" value="KAG9971676.1"/>
    <property type="molecule type" value="Genomic_DNA"/>
</dbReference>
<reference evidence="5" key="1">
    <citation type="journal article" date="2021" name="J Fungi (Basel)">
        <title>Virulence traits and population genomics of the black yeast Aureobasidium melanogenum.</title>
        <authorList>
            <person name="Cernosa A."/>
            <person name="Sun X."/>
            <person name="Gostincar C."/>
            <person name="Fang C."/>
            <person name="Gunde-Cimerman N."/>
            <person name="Song Z."/>
        </authorList>
    </citation>
    <scope>NUCLEOTIDE SEQUENCE</scope>
    <source>
        <strain evidence="5">EXF-9298</strain>
    </source>
</reference>
<keyword evidence="6" id="KW-1185">Reference proteome</keyword>
<feature type="repeat" description="WD" evidence="3">
    <location>
        <begin position="185"/>
        <end position="221"/>
    </location>
</feature>
<dbReference type="InterPro" id="IPR001680">
    <property type="entry name" value="WD40_rpt"/>
</dbReference>
<dbReference type="GO" id="GO:0051015">
    <property type="term" value="F:actin filament binding"/>
    <property type="evidence" value="ECO:0007669"/>
    <property type="project" value="TreeGrafter"/>
</dbReference>
<dbReference type="SMART" id="SM00320">
    <property type="entry name" value="WD40"/>
    <property type="match status" value="4"/>
</dbReference>
<reference evidence="5" key="2">
    <citation type="submission" date="2021-08" db="EMBL/GenBank/DDBJ databases">
        <authorList>
            <person name="Gostincar C."/>
            <person name="Sun X."/>
            <person name="Song Z."/>
            <person name="Gunde-Cimerman N."/>
        </authorList>
    </citation>
    <scope>NUCLEOTIDE SEQUENCE</scope>
    <source>
        <strain evidence="5">EXF-9298</strain>
    </source>
</reference>
<dbReference type="PANTHER" id="PTHR19856">
    <property type="entry name" value="WD-REPEATCONTAINING PROTEIN WDR1"/>
    <property type="match status" value="1"/>
</dbReference>